<evidence type="ECO:0000256" key="1">
    <source>
        <dbReference type="SAM" id="MobiDB-lite"/>
    </source>
</evidence>
<dbReference type="KEGG" id="srn:A4G23_02097"/>
<feature type="region of interest" description="Disordered" evidence="1">
    <location>
        <begin position="19"/>
        <end position="42"/>
    </location>
</feature>
<gene>
    <name evidence="2" type="ORF">A4G23_02097</name>
</gene>
<accession>A0A1D8G1E5</accession>
<evidence type="ECO:0000313" key="2">
    <source>
        <dbReference type="EMBL" id="AOT59261.1"/>
    </source>
</evidence>
<protein>
    <submittedName>
        <fullName evidence="2">Uncharacterized protein</fullName>
    </submittedName>
</protein>
<dbReference type="Proteomes" id="UP000095349">
    <property type="component" value="Chromosome"/>
</dbReference>
<organism evidence="2 3">
    <name type="scientific">Streptomyces rubrolavendulae</name>
    <dbReference type="NCBI Taxonomy" id="285473"/>
    <lineage>
        <taxon>Bacteria</taxon>
        <taxon>Bacillati</taxon>
        <taxon>Actinomycetota</taxon>
        <taxon>Actinomycetes</taxon>
        <taxon>Kitasatosporales</taxon>
        <taxon>Streptomycetaceae</taxon>
        <taxon>Streptomyces</taxon>
    </lineage>
</organism>
<dbReference type="PATRIC" id="fig|285473.5.peg.2184"/>
<dbReference type="OrthoDB" id="4331735at2"/>
<sequence length="146" mass="15210">MGFDEEWAQLRSEAAQRLDTSMRLNQLPADQGGGGGGGSGKLVSSAAAKTAAANTIQNELMPSTQTAGKHAAESTNGAASEFSGWATGSALKKMQTTWEGQVKTLMGRLGKERDGLRQTNVTLSGVDTDRGGQIRKVPSGLDDIKS</sequence>
<evidence type="ECO:0000313" key="3">
    <source>
        <dbReference type="Proteomes" id="UP000095349"/>
    </source>
</evidence>
<keyword evidence="3" id="KW-1185">Reference proteome</keyword>
<dbReference type="RefSeq" id="WP_159029446.1">
    <property type="nucleotide sequence ID" value="NZ_CP017316.1"/>
</dbReference>
<dbReference type="EMBL" id="CP017316">
    <property type="protein sequence ID" value="AOT59261.1"/>
    <property type="molecule type" value="Genomic_DNA"/>
</dbReference>
<dbReference type="AlphaFoldDB" id="A0A1D8G1E5"/>
<reference evidence="2 3" key="1">
    <citation type="submission" date="2016-09" db="EMBL/GenBank/DDBJ databases">
        <title>Streptomyces rubrolavendulae MJM4426 Genome sequencing and assembly.</title>
        <authorList>
            <person name="Kim J.-G."/>
        </authorList>
    </citation>
    <scope>NUCLEOTIDE SEQUENCE [LARGE SCALE GENOMIC DNA]</scope>
    <source>
        <strain evidence="2 3">MJM4426</strain>
    </source>
</reference>
<feature type="region of interest" description="Disordered" evidence="1">
    <location>
        <begin position="120"/>
        <end position="146"/>
    </location>
</feature>
<feature type="compositionally biased region" description="Gly residues" evidence="1">
    <location>
        <begin position="31"/>
        <end position="40"/>
    </location>
</feature>
<dbReference type="STRING" id="285473.A4G23_02097"/>
<proteinExistence type="predicted"/>
<name>A0A1D8G1E5_9ACTN</name>